<dbReference type="GO" id="GO:0003677">
    <property type="term" value="F:DNA binding"/>
    <property type="evidence" value="ECO:0007669"/>
    <property type="project" value="UniProtKB-KW"/>
</dbReference>
<evidence type="ECO:0000256" key="2">
    <source>
        <dbReference type="ARBA" id="ARBA00023125"/>
    </source>
</evidence>
<dbReference type="EnsemblMetazoa" id="GAUT003983-RA">
    <property type="protein sequence ID" value="GAUT003983-PA"/>
    <property type="gene ID" value="GAUT003983"/>
</dbReference>
<evidence type="ECO:0000259" key="3">
    <source>
        <dbReference type="PROSITE" id="PS51253"/>
    </source>
</evidence>
<dbReference type="SUPFAM" id="SSF46689">
    <property type="entry name" value="Homeodomain-like"/>
    <property type="match status" value="1"/>
</dbReference>
<organism evidence="4 5">
    <name type="scientific">Glossina austeni</name>
    <name type="common">Savannah tsetse fly</name>
    <dbReference type="NCBI Taxonomy" id="7395"/>
    <lineage>
        <taxon>Eukaryota</taxon>
        <taxon>Metazoa</taxon>
        <taxon>Ecdysozoa</taxon>
        <taxon>Arthropoda</taxon>
        <taxon>Hexapoda</taxon>
        <taxon>Insecta</taxon>
        <taxon>Pterygota</taxon>
        <taxon>Neoptera</taxon>
        <taxon>Endopterygota</taxon>
        <taxon>Diptera</taxon>
        <taxon>Brachycera</taxon>
        <taxon>Muscomorpha</taxon>
        <taxon>Hippoboscoidea</taxon>
        <taxon>Glossinidae</taxon>
        <taxon>Glossina</taxon>
    </lineage>
</organism>
<dbReference type="InterPro" id="IPR050863">
    <property type="entry name" value="CenT-Element_Derived"/>
</dbReference>
<evidence type="ECO:0000313" key="4">
    <source>
        <dbReference type="EnsemblMetazoa" id="GAUT003983-PA"/>
    </source>
</evidence>
<reference evidence="4" key="1">
    <citation type="submission" date="2020-05" db="UniProtKB">
        <authorList>
            <consortium name="EnsemblMetazoa"/>
        </authorList>
    </citation>
    <scope>IDENTIFICATION</scope>
    <source>
        <strain evidence="4">TTRI</strain>
    </source>
</reference>
<dbReference type="InterPro" id="IPR009057">
    <property type="entry name" value="Homeodomain-like_sf"/>
</dbReference>
<name>A0A1A9UGF0_GLOAU</name>
<feature type="domain" description="HTH CENPB-type" evidence="3">
    <location>
        <begin position="1"/>
        <end position="71"/>
    </location>
</feature>
<dbReference type="VEuPathDB" id="VectorBase:GAUT003983"/>
<dbReference type="PANTHER" id="PTHR19303">
    <property type="entry name" value="TRANSPOSON"/>
    <property type="match status" value="1"/>
</dbReference>
<evidence type="ECO:0000313" key="5">
    <source>
        <dbReference type="Proteomes" id="UP000078200"/>
    </source>
</evidence>
<dbReference type="GO" id="GO:0005634">
    <property type="term" value="C:nucleus"/>
    <property type="evidence" value="ECO:0007669"/>
    <property type="project" value="UniProtKB-SubCell"/>
</dbReference>
<dbReference type="Pfam" id="PF03221">
    <property type="entry name" value="HTH_Tnp_Tc5"/>
    <property type="match status" value="1"/>
</dbReference>
<dbReference type="PROSITE" id="PS51253">
    <property type="entry name" value="HTH_CENPB"/>
    <property type="match status" value="1"/>
</dbReference>
<dbReference type="InterPro" id="IPR006600">
    <property type="entry name" value="HTH_CenpB_DNA-bd_dom"/>
</dbReference>
<dbReference type="AlphaFoldDB" id="A0A1A9UGF0"/>
<dbReference type="Proteomes" id="UP000078200">
    <property type="component" value="Unassembled WGS sequence"/>
</dbReference>
<protein>
    <recommendedName>
        <fullName evidence="3">HTH CENPB-type domain-containing protein</fullName>
    </recommendedName>
</protein>
<keyword evidence="5" id="KW-1185">Reference proteome</keyword>
<dbReference type="STRING" id="7395.A0A1A9UGF0"/>
<accession>A0A1A9UGF0</accession>
<comment type="subcellular location">
    <subcellularLocation>
        <location evidence="1">Nucleus</location>
    </subcellularLocation>
</comment>
<evidence type="ECO:0000256" key="1">
    <source>
        <dbReference type="ARBA" id="ARBA00004123"/>
    </source>
</evidence>
<proteinExistence type="predicted"/>
<dbReference type="Gene3D" id="1.10.10.60">
    <property type="entry name" value="Homeodomain-like"/>
    <property type="match status" value="1"/>
</dbReference>
<sequence length="171" mass="19134">MELALSLWIEDRNQKRVSLSGAMVREKAKHLYAHFKESDDSCSGESPDGGLQTSEDWFNKFNVRQSLHNIKIVEEAVSADNAAAERYPEELANLVADGVYKPEQVFNSDETALFWKRMPNKTFISKSEKSASAFKAAKDRVTLVLSSNASGACVIKPLMLYISFNPRALKN</sequence>
<dbReference type="PANTHER" id="PTHR19303:SF26">
    <property type="entry name" value="TIGGER TRANSPOSABLE ELEMENT-DERIVED PROTEIN 1"/>
    <property type="match status" value="1"/>
</dbReference>
<keyword evidence="2" id="KW-0238">DNA-binding</keyword>